<keyword evidence="2 7" id="KW-0418">Kinase</keyword>
<feature type="domain" description="Signal transduction histidine kinase subgroup 3 dimerisation and phosphoacceptor" evidence="6">
    <location>
        <begin position="218"/>
        <end position="295"/>
    </location>
</feature>
<dbReference type="SUPFAM" id="SSF55874">
    <property type="entry name" value="ATPase domain of HSP90 chaperone/DNA topoisomerase II/histidine kinase"/>
    <property type="match status" value="1"/>
</dbReference>
<evidence type="ECO:0000256" key="5">
    <source>
        <dbReference type="SAM" id="Phobius"/>
    </source>
</evidence>
<name>A0ABR6BB53_9PSEU</name>
<evidence type="ECO:0000256" key="2">
    <source>
        <dbReference type="ARBA" id="ARBA00022777"/>
    </source>
</evidence>
<dbReference type="EC" id="2.7.13.3" evidence="7"/>
<organism evidence="7 8">
    <name type="scientific">Kutzneria viridogrisea</name>
    <dbReference type="NCBI Taxonomy" id="47990"/>
    <lineage>
        <taxon>Bacteria</taxon>
        <taxon>Bacillati</taxon>
        <taxon>Actinomycetota</taxon>
        <taxon>Actinomycetes</taxon>
        <taxon>Pseudonocardiales</taxon>
        <taxon>Pseudonocardiaceae</taxon>
        <taxon>Kutzneria</taxon>
    </lineage>
</organism>
<evidence type="ECO:0000259" key="6">
    <source>
        <dbReference type="Pfam" id="PF07730"/>
    </source>
</evidence>
<keyword evidence="5" id="KW-0812">Transmembrane</keyword>
<evidence type="ECO:0000256" key="1">
    <source>
        <dbReference type="ARBA" id="ARBA00022679"/>
    </source>
</evidence>
<feature type="transmembrane region" description="Helical" evidence="5">
    <location>
        <begin position="113"/>
        <end position="141"/>
    </location>
</feature>
<dbReference type="InterPro" id="IPR036890">
    <property type="entry name" value="HATPase_C_sf"/>
</dbReference>
<feature type="transmembrane region" description="Helical" evidence="5">
    <location>
        <begin position="50"/>
        <end position="68"/>
    </location>
</feature>
<dbReference type="InterPro" id="IPR050482">
    <property type="entry name" value="Sensor_HK_TwoCompSys"/>
</dbReference>
<sequence>MSGQRAALGERGRGVMADGPDSSESDQREPLRRNSILLSLANVGDRRQPAVALVAGAIACEFPLFALVPNQAAGGRVLLTATAAALVVLFAAVHVLAAVSFHLGRLSDARRGLLCGVLAVLACVQVWWFGAGWSLLLPYLAAALAISLPSRLLLVTLGVPVALAVLLTAVGTGIATGTVIVECVLVGLGMASFRRMLELVAVLYRDRERVATAVAVEERLRIARNLHDLLGHTLLGIVLKSELIRKLAANTARGLTGDDLATLTEIASEAGNVESIGRLAIAQVRESVTECRTGSLAAVIAQARIALGDAGIQVVVRTPREPLPAVVEAVLSWVVREGVTNIVRHSRARECEITIYQEDRYAVAELIDDGSGGRRAGGLGPPTPGVVSGNGLLGLFERLVKVGGQLDAQPRGDNGGFRLRALVPLPTAARTSAGSTTEEGTA</sequence>
<dbReference type="Gene3D" id="1.20.5.1930">
    <property type="match status" value="1"/>
</dbReference>
<protein>
    <submittedName>
        <fullName evidence="7">Two-component system sensor histidine kinase DesK</fullName>
        <ecNumber evidence="7">2.7.13.3</ecNumber>
    </submittedName>
</protein>
<proteinExistence type="predicted"/>
<dbReference type="GO" id="GO:0004673">
    <property type="term" value="F:protein histidine kinase activity"/>
    <property type="evidence" value="ECO:0007669"/>
    <property type="project" value="UniProtKB-EC"/>
</dbReference>
<keyword evidence="5" id="KW-1133">Transmembrane helix</keyword>
<accession>A0ABR6BB53</accession>
<dbReference type="Pfam" id="PF07730">
    <property type="entry name" value="HisKA_3"/>
    <property type="match status" value="1"/>
</dbReference>
<feature type="transmembrane region" description="Helical" evidence="5">
    <location>
        <begin position="80"/>
        <end position="101"/>
    </location>
</feature>
<dbReference type="CDD" id="cd16917">
    <property type="entry name" value="HATPase_UhpB-NarQ-NarX-like"/>
    <property type="match status" value="1"/>
</dbReference>
<keyword evidence="1 7" id="KW-0808">Transferase</keyword>
<dbReference type="PANTHER" id="PTHR24421">
    <property type="entry name" value="NITRATE/NITRITE SENSOR PROTEIN NARX-RELATED"/>
    <property type="match status" value="1"/>
</dbReference>
<dbReference type="Proteomes" id="UP000517916">
    <property type="component" value="Unassembled WGS sequence"/>
</dbReference>
<dbReference type="EMBL" id="JACJID010000001">
    <property type="protein sequence ID" value="MBA8923829.1"/>
    <property type="molecule type" value="Genomic_DNA"/>
</dbReference>
<evidence type="ECO:0000313" key="8">
    <source>
        <dbReference type="Proteomes" id="UP000517916"/>
    </source>
</evidence>
<keyword evidence="3" id="KW-0902">Two-component regulatory system</keyword>
<gene>
    <name evidence="7" type="ORF">BC739_001026</name>
</gene>
<comment type="caution">
    <text evidence="7">The sequence shown here is derived from an EMBL/GenBank/DDBJ whole genome shotgun (WGS) entry which is preliminary data.</text>
</comment>
<dbReference type="PANTHER" id="PTHR24421:SF63">
    <property type="entry name" value="SENSOR HISTIDINE KINASE DESK"/>
    <property type="match status" value="1"/>
</dbReference>
<feature type="region of interest" description="Disordered" evidence="4">
    <location>
        <begin position="1"/>
        <end position="29"/>
    </location>
</feature>
<evidence type="ECO:0000313" key="7">
    <source>
        <dbReference type="EMBL" id="MBA8923829.1"/>
    </source>
</evidence>
<dbReference type="InterPro" id="IPR011712">
    <property type="entry name" value="Sig_transdc_His_kin_sub3_dim/P"/>
</dbReference>
<evidence type="ECO:0000256" key="4">
    <source>
        <dbReference type="SAM" id="MobiDB-lite"/>
    </source>
</evidence>
<feature type="transmembrane region" description="Helical" evidence="5">
    <location>
        <begin position="161"/>
        <end position="188"/>
    </location>
</feature>
<reference evidence="7 8" key="1">
    <citation type="submission" date="2020-08" db="EMBL/GenBank/DDBJ databases">
        <title>Genomic Encyclopedia of Archaeal and Bacterial Type Strains, Phase II (KMG-II): from individual species to whole genera.</title>
        <authorList>
            <person name="Goeker M."/>
        </authorList>
    </citation>
    <scope>NUCLEOTIDE SEQUENCE [LARGE SCALE GENOMIC DNA]</scope>
    <source>
        <strain evidence="7 8">DSM 43850</strain>
    </source>
</reference>
<dbReference type="Gene3D" id="3.30.565.10">
    <property type="entry name" value="Histidine kinase-like ATPase, C-terminal domain"/>
    <property type="match status" value="1"/>
</dbReference>
<keyword evidence="8" id="KW-1185">Reference proteome</keyword>
<keyword evidence="5" id="KW-0472">Membrane</keyword>
<dbReference type="RefSeq" id="WP_182836399.1">
    <property type="nucleotide sequence ID" value="NZ_BAAABQ010000065.1"/>
</dbReference>
<evidence type="ECO:0000256" key="3">
    <source>
        <dbReference type="ARBA" id="ARBA00023012"/>
    </source>
</evidence>